<dbReference type="Proteomes" id="UP000319576">
    <property type="component" value="Chromosome"/>
</dbReference>
<keyword evidence="2" id="KW-0874">Quinone</keyword>
<organism evidence="3 4">
    <name type="scientific">Urbifossiella limnaea</name>
    <dbReference type="NCBI Taxonomy" id="2528023"/>
    <lineage>
        <taxon>Bacteria</taxon>
        <taxon>Pseudomonadati</taxon>
        <taxon>Planctomycetota</taxon>
        <taxon>Planctomycetia</taxon>
        <taxon>Gemmatales</taxon>
        <taxon>Gemmataceae</taxon>
        <taxon>Urbifossiella</taxon>
    </lineage>
</organism>
<keyword evidence="2" id="KW-0472">Membrane</keyword>
<dbReference type="EC" id="7.1.1.-" evidence="2"/>
<keyword evidence="4" id="KW-1185">Reference proteome</keyword>
<proteinExistence type="inferred from homology"/>
<dbReference type="OrthoDB" id="289972at2"/>
<dbReference type="Gene3D" id="1.20.120.1200">
    <property type="entry name" value="NADH-ubiquinone/plastoquinone oxidoreductase chain 6, subunit NuoJ"/>
    <property type="match status" value="2"/>
</dbReference>
<keyword evidence="2" id="KW-1133">Transmembrane helix</keyword>
<gene>
    <name evidence="3" type="primary">nuoJ_1</name>
    <name evidence="3" type="ORF">ETAA1_03180</name>
</gene>
<feature type="transmembrane region" description="Helical" evidence="2">
    <location>
        <begin position="339"/>
        <end position="360"/>
    </location>
</feature>
<dbReference type="GO" id="GO:0016491">
    <property type="term" value="F:oxidoreductase activity"/>
    <property type="evidence" value="ECO:0007669"/>
    <property type="project" value="UniProtKB-KW"/>
</dbReference>
<feature type="transmembrane region" description="Helical" evidence="2">
    <location>
        <begin position="37"/>
        <end position="58"/>
    </location>
</feature>
<dbReference type="PANTHER" id="PTHR33269:SF17">
    <property type="entry name" value="NADH-UBIQUINONE OXIDOREDUCTASE CHAIN 6"/>
    <property type="match status" value="1"/>
</dbReference>
<comment type="function">
    <text evidence="2">NDH-1 shuttles electrons from NADH, via FMN and iron-sulfur (Fe-S) centers, to quinones in the respiratory chain. Couples the redox reaction to proton translocation (for every two electrons transferred, four hydrogen ions are translocated across the cytoplasmic membrane), and thus conserves the redox energy in a proton gradient.</text>
</comment>
<comment type="subcellular location">
    <subcellularLocation>
        <location evidence="2">Cell membrane</location>
        <topology evidence="2">Multi-pass membrane protein</topology>
    </subcellularLocation>
</comment>
<comment type="similarity">
    <text evidence="1 2">Belongs to the complex I subunit 6 family.</text>
</comment>
<feature type="transmembrane region" description="Helical" evidence="2">
    <location>
        <begin position="158"/>
        <end position="176"/>
    </location>
</feature>
<dbReference type="GO" id="GO:0005886">
    <property type="term" value="C:plasma membrane"/>
    <property type="evidence" value="ECO:0007669"/>
    <property type="project" value="UniProtKB-SubCell"/>
</dbReference>
<dbReference type="InterPro" id="IPR001457">
    <property type="entry name" value="NADH_UbQ/plastoQ_OxRdtase_su6"/>
</dbReference>
<evidence type="ECO:0000313" key="4">
    <source>
        <dbReference type="Proteomes" id="UP000319576"/>
    </source>
</evidence>
<feature type="transmembrane region" description="Helical" evidence="2">
    <location>
        <begin position="124"/>
        <end position="142"/>
    </location>
</feature>
<dbReference type="InterPro" id="IPR042106">
    <property type="entry name" value="Nuo/plastoQ_OxRdtase_6_NuoJ"/>
</dbReference>
<dbReference type="PANTHER" id="PTHR33269">
    <property type="entry name" value="NADH-UBIQUINONE OXIDOREDUCTASE CHAIN 6"/>
    <property type="match status" value="1"/>
</dbReference>
<reference evidence="3 4" key="1">
    <citation type="submission" date="2019-02" db="EMBL/GenBank/DDBJ databases">
        <title>Deep-cultivation of Planctomycetes and their phenomic and genomic characterization uncovers novel biology.</title>
        <authorList>
            <person name="Wiegand S."/>
            <person name="Jogler M."/>
            <person name="Boedeker C."/>
            <person name="Pinto D."/>
            <person name="Vollmers J."/>
            <person name="Rivas-Marin E."/>
            <person name="Kohn T."/>
            <person name="Peeters S.H."/>
            <person name="Heuer A."/>
            <person name="Rast P."/>
            <person name="Oberbeckmann S."/>
            <person name="Bunk B."/>
            <person name="Jeske O."/>
            <person name="Meyerdierks A."/>
            <person name="Storesund J.E."/>
            <person name="Kallscheuer N."/>
            <person name="Luecker S."/>
            <person name="Lage O.M."/>
            <person name="Pohl T."/>
            <person name="Merkel B.J."/>
            <person name="Hornburger P."/>
            <person name="Mueller R.-W."/>
            <person name="Bruemmer F."/>
            <person name="Labrenz M."/>
            <person name="Spormann A.M."/>
            <person name="Op den Camp H."/>
            <person name="Overmann J."/>
            <person name="Amann R."/>
            <person name="Jetten M.S.M."/>
            <person name="Mascher T."/>
            <person name="Medema M.H."/>
            <person name="Devos D.P."/>
            <person name="Kaster A.-K."/>
            <person name="Ovreas L."/>
            <person name="Rohde M."/>
            <person name="Galperin M.Y."/>
            <person name="Jogler C."/>
        </authorList>
    </citation>
    <scope>NUCLEOTIDE SEQUENCE [LARGE SCALE GENOMIC DNA]</scope>
    <source>
        <strain evidence="3 4">ETA_A1</strain>
    </source>
</reference>
<evidence type="ECO:0000256" key="1">
    <source>
        <dbReference type="ARBA" id="ARBA00005698"/>
    </source>
</evidence>
<protein>
    <recommendedName>
        <fullName evidence="2">NADH-quinone oxidoreductase subunit J</fullName>
        <ecNumber evidence="2">7.1.1.-</ecNumber>
    </recommendedName>
</protein>
<feature type="transmembrane region" description="Helical" evidence="2">
    <location>
        <begin position="70"/>
        <end position="89"/>
    </location>
</feature>
<dbReference type="KEGG" id="uli:ETAA1_03180"/>
<name>A0A517XLQ0_9BACT</name>
<keyword evidence="2" id="KW-1003">Cell membrane</keyword>
<comment type="catalytic activity">
    <reaction evidence="2">
        <text>a quinone + NADH + 5 H(+)(in) = a quinol + NAD(+) + 4 H(+)(out)</text>
        <dbReference type="Rhea" id="RHEA:57888"/>
        <dbReference type="ChEBI" id="CHEBI:15378"/>
        <dbReference type="ChEBI" id="CHEBI:24646"/>
        <dbReference type="ChEBI" id="CHEBI:57540"/>
        <dbReference type="ChEBI" id="CHEBI:57945"/>
        <dbReference type="ChEBI" id="CHEBI:132124"/>
    </reaction>
</comment>
<sequence>MTLLAVQPPSAAGQLALAAVLAAGGAFLLLPKPGLRSVAGGVAGLVAGLAVAVAWVLTTFGGPVTNYVETVLFALFAAGAVGFGAVLVTNANPARGAIAFAFVILSVCGLFLLLAAPFLMAATVIIYAGAIIVTFLFVLMLSQNDGPSDENDRTREPLLGSLAGFAFVGLILFALGQGHAAESALPAQAITPAEQASLRAAADQLKALEDDDFYTGPTPRKERADKLSRTEAAIEDVVGVSFRKEDGTLRDGPVAARLAVRSDLHAQGVRARVAAARDQAALAFRYAETAVLDPARGRPAEAKAEATKLREQLLLLAGVGELPARNVANLGVLLYADHLLAVELAGTLLLVATIGTVAIAHRRGTAA</sequence>
<comment type="caution">
    <text evidence="2">Lacks conserved residue(s) required for the propagation of feature annotation.</text>
</comment>
<feature type="transmembrane region" description="Helical" evidence="2">
    <location>
        <begin position="96"/>
        <end position="118"/>
    </location>
</feature>
<evidence type="ECO:0000256" key="2">
    <source>
        <dbReference type="RuleBase" id="RU004429"/>
    </source>
</evidence>
<dbReference type="AlphaFoldDB" id="A0A517XLQ0"/>
<feature type="transmembrane region" description="Helical" evidence="2">
    <location>
        <begin position="12"/>
        <end position="30"/>
    </location>
</feature>
<dbReference type="RefSeq" id="WP_145233717.1">
    <property type="nucleotide sequence ID" value="NZ_CP036273.1"/>
</dbReference>
<accession>A0A517XLQ0</accession>
<dbReference type="GO" id="GO:0008137">
    <property type="term" value="F:NADH dehydrogenase (ubiquinone) activity"/>
    <property type="evidence" value="ECO:0007669"/>
    <property type="project" value="UniProtKB-UniRule"/>
</dbReference>
<dbReference type="EMBL" id="CP036273">
    <property type="protein sequence ID" value="QDU18432.1"/>
    <property type="molecule type" value="Genomic_DNA"/>
</dbReference>
<evidence type="ECO:0000313" key="3">
    <source>
        <dbReference type="EMBL" id="QDU18432.1"/>
    </source>
</evidence>
<keyword evidence="2" id="KW-0812">Transmembrane</keyword>
<keyword evidence="2" id="KW-0520">NAD</keyword>
<keyword evidence="3" id="KW-0560">Oxidoreductase</keyword>
<dbReference type="Pfam" id="PF00499">
    <property type="entry name" value="Oxidored_q3"/>
    <property type="match status" value="1"/>
</dbReference>
<dbReference type="GO" id="GO:0048038">
    <property type="term" value="F:quinone binding"/>
    <property type="evidence" value="ECO:0007669"/>
    <property type="project" value="UniProtKB-UniRule"/>
</dbReference>